<accession>A0A9P8PQ06</accession>
<gene>
    <name evidence="8" type="ORF">WICMUC_002185</name>
</gene>
<dbReference type="Proteomes" id="UP000769528">
    <property type="component" value="Unassembled WGS sequence"/>
</dbReference>
<dbReference type="GO" id="GO:0005524">
    <property type="term" value="F:ATP binding"/>
    <property type="evidence" value="ECO:0007669"/>
    <property type="project" value="UniProtKB-KW"/>
</dbReference>
<dbReference type="SUPFAM" id="SSF53150">
    <property type="entry name" value="DNA repair protein MutS, domain II"/>
    <property type="match status" value="1"/>
</dbReference>
<dbReference type="Pfam" id="PF00488">
    <property type="entry name" value="MutS_V"/>
    <property type="match status" value="1"/>
</dbReference>
<dbReference type="EMBL" id="JAEUBF010000677">
    <property type="protein sequence ID" value="KAH3676163.1"/>
    <property type="molecule type" value="Genomic_DNA"/>
</dbReference>
<dbReference type="SUPFAM" id="SSF48334">
    <property type="entry name" value="DNA repair protein MutS, domain III"/>
    <property type="match status" value="1"/>
</dbReference>
<keyword evidence="3" id="KW-0227">DNA damage</keyword>
<dbReference type="SUPFAM" id="SSF55271">
    <property type="entry name" value="DNA repair protein MutS, domain I"/>
    <property type="match status" value="1"/>
</dbReference>
<reference evidence="8" key="2">
    <citation type="submission" date="2021-01" db="EMBL/GenBank/DDBJ databases">
        <authorList>
            <person name="Schikora-Tamarit M.A."/>
        </authorList>
    </citation>
    <scope>NUCLEOTIDE SEQUENCE</scope>
    <source>
        <strain evidence="8">CBS6341</strain>
    </source>
</reference>
<dbReference type="GO" id="GO:0005739">
    <property type="term" value="C:mitochondrion"/>
    <property type="evidence" value="ECO:0007669"/>
    <property type="project" value="TreeGrafter"/>
</dbReference>
<name>A0A9P8PQ06_9ASCO</name>
<dbReference type="Gene3D" id="3.30.420.110">
    <property type="entry name" value="MutS, connector domain"/>
    <property type="match status" value="1"/>
</dbReference>
<evidence type="ECO:0000256" key="2">
    <source>
        <dbReference type="ARBA" id="ARBA00022741"/>
    </source>
</evidence>
<dbReference type="InterPro" id="IPR045076">
    <property type="entry name" value="MutS"/>
</dbReference>
<dbReference type="PANTHER" id="PTHR11361">
    <property type="entry name" value="DNA MISMATCH REPAIR PROTEIN MUTS FAMILY MEMBER"/>
    <property type="match status" value="1"/>
</dbReference>
<dbReference type="GO" id="GO:0140664">
    <property type="term" value="F:ATP-dependent DNA damage sensor activity"/>
    <property type="evidence" value="ECO:0007669"/>
    <property type="project" value="InterPro"/>
</dbReference>
<dbReference type="Gene3D" id="3.40.1170.10">
    <property type="entry name" value="DNA repair protein MutS, domain I"/>
    <property type="match status" value="1"/>
</dbReference>
<dbReference type="GO" id="GO:0006298">
    <property type="term" value="P:mismatch repair"/>
    <property type="evidence" value="ECO:0007669"/>
    <property type="project" value="InterPro"/>
</dbReference>
<dbReference type="InterPro" id="IPR007695">
    <property type="entry name" value="DNA_mismatch_repair_MutS-lik_N"/>
</dbReference>
<evidence type="ECO:0000256" key="3">
    <source>
        <dbReference type="ARBA" id="ARBA00022763"/>
    </source>
</evidence>
<keyword evidence="9" id="KW-1185">Reference proteome</keyword>
<dbReference type="InterPro" id="IPR007860">
    <property type="entry name" value="DNA_mmatch_repair_MutS_con_dom"/>
</dbReference>
<organism evidence="8 9">
    <name type="scientific">Wickerhamomyces mucosus</name>
    <dbReference type="NCBI Taxonomy" id="1378264"/>
    <lineage>
        <taxon>Eukaryota</taxon>
        <taxon>Fungi</taxon>
        <taxon>Dikarya</taxon>
        <taxon>Ascomycota</taxon>
        <taxon>Saccharomycotina</taxon>
        <taxon>Saccharomycetes</taxon>
        <taxon>Phaffomycetales</taxon>
        <taxon>Wickerhamomycetaceae</taxon>
        <taxon>Wickerhamomyces</taxon>
    </lineage>
</organism>
<dbReference type="Gene3D" id="3.40.50.300">
    <property type="entry name" value="P-loop containing nucleotide triphosphate hydrolases"/>
    <property type="match status" value="1"/>
</dbReference>
<dbReference type="PROSITE" id="PS00486">
    <property type="entry name" value="DNA_MISMATCH_REPAIR_2"/>
    <property type="match status" value="1"/>
</dbReference>
<evidence type="ECO:0000256" key="4">
    <source>
        <dbReference type="ARBA" id="ARBA00022840"/>
    </source>
</evidence>
<dbReference type="Pfam" id="PF05188">
    <property type="entry name" value="MutS_II"/>
    <property type="match status" value="1"/>
</dbReference>
<evidence type="ECO:0000256" key="5">
    <source>
        <dbReference type="ARBA" id="ARBA00023125"/>
    </source>
</evidence>
<dbReference type="Gene3D" id="1.10.1420.10">
    <property type="match status" value="1"/>
</dbReference>
<dbReference type="FunFam" id="3.40.50.300:FF:001238">
    <property type="entry name" value="DNA mismatch repair protein"/>
    <property type="match status" value="1"/>
</dbReference>
<proteinExistence type="inferred from homology"/>
<dbReference type="AlphaFoldDB" id="A0A9P8PQ06"/>
<evidence type="ECO:0000259" key="7">
    <source>
        <dbReference type="PROSITE" id="PS00486"/>
    </source>
</evidence>
<dbReference type="Pfam" id="PF05192">
    <property type="entry name" value="MutS_III"/>
    <property type="match status" value="1"/>
</dbReference>
<evidence type="ECO:0000256" key="1">
    <source>
        <dbReference type="ARBA" id="ARBA00006271"/>
    </source>
</evidence>
<dbReference type="InterPro" id="IPR017261">
    <property type="entry name" value="DNA_mismatch_repair_MutS/MSH"/>
</dbReference>
<dbReference type="InterPro" id="IPR036187">
    <property type="entry name" value="DNA_mismatch_repair_MutS_sf"/>
</dbReference>
<protein>
    <recommendedName>
        <fullName evidence="7">DNA mismatch repair proteins mutS family domain-containing protein</fullName>
    </recommendedName>
</protein>
<dbReference type="InterPro" id="IPR036678">
    <property type="entry name" value="MutS_con_dom_sf"/>
</dbReference>
<dbReference type="PANTHER" id="PTHR11361:SF34">
    <property type="entry name" value="DNA MISMATCH REPAIR PROTEIN MSH1, MITOCHONDRIAL"/>
    <property type="match status" value="1"/>
</dbReference>
<comment type="caution">
    <text evidence="8">The sequence shown here is derived from an EMBL/GenBank/DDBJ whole genome shotgun (WGS) entry which is preliminary data.</text>
</comment>
<dbReference type="InterPro" id="IPR027417">
    <property type="entry name" value="P-loop_NTPase"/>
</dbReference>
<dbReference type="SUPFAM" id="SSF52540">
    <property type="entry name" value="P-loop containing nucleoside triphosphate hydrolases"/>
    <property type="match status" value="1"/>
</dbReference>
<dbReference type="GO" id="GO:0005634">
    <property type="term" value="C:nucleus"/>
    <property type="evidence" value="ECO:0007669"/>
    <property type="project" value="TreeGrafter"/>
</dbReference>
<dbReference type="InterPro" id="IPR016151">
    <property type="entry name" value="DNA_mismatch_repair_MutS_N"/>
</dbReference>
<dbReference type="PIRSF" id="PIRSF037677">
    <property type="entry name" value="DNA_mis_repair_Msh6"/>
    <property type="match status" value="1"/>
</dbReference>
<keyword evidence="5" id="KW-0238">DNA-binding</keyword>
<evidence type="ECO:0000313" key="9">
    <source>
        <dbReference type="Proteomes" id="UP000769528"/>
    </source>
</evidence>
<dbReference type="OrthoDB" id="2534523at2759"/>
<feature type="domain" description="DNA mismatch repair proteins mutS family" evidence="7">
    <location>
        <begin position="804"/>
        <end position="820"/>
    </location>
</feature>
<dbReference type="InterPro" id="IPR007696">
    <property type="entry name" value="DNA_mismatch_repair_MutS_core"/>
</dbReference>
<evidence type="ECO:0000256" key="6">
    <source>
        <dbReference type="ARBA" id="ARBA00023204"/>
    </source>
</evidence>
<evidence type="ECO:0000313" key="8">
    <source>
        <dbReference type="EMBL" id="KAH3676163.1"/>
    </source>
</evidence>
<keyword evidence="4" id="KW-0067">ATP-binding</keyword>
<reference evidence="8" key="1">
    <citation type="journal article" date="2021" name="Open Biol.">
        <title>Shared evolutionary footprints suggest mitochondrial oxidative damage underlies multiple complex I losses in fungi.</title>
        <authorList>
            <person name="Schikora-Tamarit M.A."/>
            <person name="Marcet-Houben M."/>
            <person name="Nosek J."/>
            <person name="Gabaldon T."/>
        </authorList>
    </citation>
    <scope>NUCLEOTIDE SEQUENCE</scope>
    <source>
        <strain evidence="8">CBS6341</strain>
    </source>
</reference>
<keyword evidence="6" id="KW-0234">DNA repair</keyword>
<dbReference type="InterPro" id="IPR000432">
    <property type="entry name" value="DNA_mismatch_repair_MutS_C"/>
</dbReference>
<dbReference type="GO" id="GO:0030983">
    <property type="term" value="F:mismatched DNA binding"/>
    <property type="evidence" value="ECO:0007669"/>
    <property type="project" value="InterPro"/>
</dbReference>
<comment type="similarity">
    <text evidence="1">Belongs to the DNA mismatch repair MutS family.</text>
</comment>
<dbReference type="Pfam" id="PF01624">
    <property type="entry name" value="MutS_I"/>
    <property type="match status" value="1"/>
</dbReference>
<dbReference type="SMART" id="SM00533">
    <property type="entry name" value="MUTSd"/>
    <property type="match status" value="1"/>
</dbReference>
<sequence>MQFYSSLVSDASNNLSINKPDKTILSLSAMSKLKPQVNHQGYQSPIDSEKGQYKDLTPLMKTVRQTMDKYRGYVVLTQVGSFYELYFENATEYAPQLNIRLAKRDFKDRSIAMAGFPLSQLDRYLKVLVHDLNEGVAVIEQFKSKSPIDNDPITVSRRVTRLISPGTLIDEAFLNQQDNNFLLSIEFPSKMFDRSPDLESKIGLSWIDLSVGTLFVQETTLSGLISTVTRIKPSEIILDDSLVKHHLESGQWYSEFAELQKYFRKYQQLPAKRKTMSEYFHMFDFPERTLKKAFDLLTLKETSSLKNLLQYIKDHLPGSEITLELPEKQYSKNIVQIDPRTSDALELHKTYKDQFVKGSLMSTIKKTVTDSGTRLLSQWISSPSTDLWEIKRRQALVTIFHKDPSFRNAVVSKLKEIHDISRIIQRFSLGRGTPLDLVYLAKAIYKVDEIEQLMINKIRCAPECKSALNHLIDSLNSHSELAKEILQDLDEESLMQHLKIEQQEIEDDINPNKHSSEKQSDVDDLFSVQESASPSLQKLHFELRKLIAFKRDLEKDLHTKFVTEGSFKEVELRYTPAYSYQVYFKGGKSADFSSLEDSLPGSKVLQRSSATRWISYPKWSELGQGIDAVKYRIKIEELEVIKVLKIKVMNSCINLRMTAKTIDYIDVTSSFAVLAQERGLVCPEISEGTELEIIKGRHLVVETGLSHSLKNFIPNDCSLDKNNSIWMITGPNMGGKSTFLRQNAIIVILGQIGSYVPAESARIGIVDKIFSRVGSADDLYNQMSTFMVEMVETSYILNGATDRSLAILDEVGRGTSGKEGIAIAYATLKHLESTNNCRVLFATHFGMEIKELLDNHSSSSGILFKKTNIEKLNGKIIFSHHLENGVSENSFAIDVAKFAGFPHKALQIAQNVYNDIK</sequence>
<dbReference type="GO" id="GO:0043504">
    <property type="term" value="P:mitochondrial DNA repair"/>
    <property type="evidence" value="ECO:0007669"/>
    <property type="project" value="TreeGrafter"/>
</dbReference>
<dbReference type="SMART" id="SM00534">
    <property type="entry name" value="MUTSac"/>
    <property type="match status" value="1"/>
</dbReference>
<keyword evidence="2" id="KW-0547">Nucleotide-binding</keyword>